<feature type="region of interest" description="Disordered" evidence="1">
    <location>
        <begin position="128"/>
        <end position="163"/>
    </location>
</feature>
<evidence type="ECO:0000313" key="2">
    <source>
        <dbReference type="EMBL" id="EGG11871.1"/>
    </source>
</evidence>
<dbReference type="InParanoid" id="F4R6F9"/>
<protein>
    <submittedName>
        <fullName evidence="2">Uncharacterized protein</fullName>
    </submittedName>
</protein>
<dbReference type="EMBL" id="GL883091">
    <property type="protein sequence ID" value="EGG11871.1"/>
    <property type="molecule type" value="Genomic_DNA"/>
</dbReference>
<evidence type="ECO:0000313" key="3">
    <source>
        <dbReference type="Proteomes" id="UP000001072"/>
    </source>
</evidence>
<evidence type="ECO:0000256" key="1">
    <source>
        <dbReference type="SAM" id="MobiDB-lite"/>
    </source>
</evidence>
<keyword evidence="3" id="KW-1185">Reference proteome</keyword>
<dbReference type="VEuPathDB" id="FungiDB:MELLADRAFT_58929"/>
<sequence length="592" mass="65531">MPCILGHVTKTRIFFSGSIRRFFLDFINIPTTSEPLMDFMMDFIEIPFGSIGRGSEFRHTTKALASSLFETCSFDCSLSNVHAYSFADTTSPVIIMNHSASPKVQPGLESLFQPLQFQGLTVPYNLPYGDQSDGSLPDPNLGLLDTEPKLESSATPMKEPEVNLPSSGKAIVINLCMSKQDDTYEYVEESPSKTPGSHKEGLMRLLSVSYTFYLLKGTEITKGTSSKKKPVYSSIPLPTTKVLFDMSSDKFTALKMQLFMLSSEINKSDDDAKGNAAILKAADACNKVVITAFIVKHDTYGKGLKRALSSDHDVGRFYAAVKGSPGADAGFTIVMENPAKAAQEAANSLTKKQGQLRAQNSIDNVATTSTALARLTPIEPHKEWLQALQLHLGLFKNHNNEGWRVFNPDDLSQKMELTFKNLIEWSRELAAGTPGVTLKKPPVHPDFVWKDMERPPPLASPVPDVKRAKVEEKAPAFPLGSYAEMQGTNINVDYDFIRRIYPQMTLFDYLNFCDFGHATIAEITKILLANGITSFHQFLFPAVLNAEIIATWGISWGNAMELMTHPRRFYQEAQLADDIPSKGKGKAINQEL</sequence>
<name>F4R6F9_MELLP</name>
<dbReference type="HOGENOM" id="CLU_442170_0_0_1"/>
<dbReference type="AlphaFoldDB" id="F4R6F9"/>
<dbReference type="RefSeq" id="XP_007404246.1">
    <property type="nucleotide sequence ID" value="XM_007404184.1"/>
</dbReference>
<reference evidence="3" key="1">
    <citation type="journal article" date="2011" name="Proc. Natl. Acad. Sci. U.S.A.">
        <title>Obligate biotrophy features unraveled by the genomic analysis of rust fungi.</title>
        <authorList>
            <person name="Duplessis S."/>
            <person name="Cuomo C.A."/>
            <person name="Lin Y.-C."/>
            <person name="Aerts A."/>
            <person name="Tisserant E."/>
            <person name="Veneault-Fourrey C."/>
            <person name="Joly D.L."/>
            <person name="Hacquard S."/>
            <person name="Amselem J."/>
            <person name="Cantarel B.L."/>
            <person name="Chiu R."/>
            <person name="Coutinho P.M."/>
            <person name="Feau N."/>
            <person name="Field M."/>
            <person name="Frey P."/>
            <person name="Gelhaye E."/>
            <person name="Goldberg J."/>
            <person name="Grabherr M.G."/>
            <person name="Kodira C.D."/>
            <person name="Kohler A."/>
            <person name="Kuees U."/>
            <person name="Lindquist E.A."/>
            <person name="Lucas S.M."/>
            <person name="Mago R."/>
            <person name="Mauceli E."/>
            <person name="Morin E."/>
            <person name="Murat C."/>
            <person name="Pangilinan J.L."/>
            <person name="Park R."/>
            <person name="Pearson M."/>
            <person name="Quesneville H."/>
            <person name="Rouhier N."/>
            <person name="Sakthikumar S."/>
            <person name="Salamov A.A."/>
            <person name="Schmutz J."/>
            <person name="Selles B."/>
            <person name="Shapiro H."/>
            <person name="Tanguay P."/>
            <person name="Tuskan G.A."/>
            <person name="Henrissat B."/>
            <person name="Van de Peer Y."/>
            <person name="Rouze P."/>
            <person name="Ellis J.G."/>
            <person name="Dodds P.N."/>
            <person name="Schein J.E."/>
            <person name="Zhong S."/>
            <person name="Hamelin R.C."/>
            <person name="Grigoriev I.V."/>
            <person name="Szabo L.J."/>
            <person name="Martin F."/>
        </authorList>
    </citation>
    <scope>NUCLEOTIDE SEQUENCE [LARGE SCALE GENOMIC DNA]</scope>
    <source>
        <strain evidence="3">98AG31 / pathotype 3-4-7</strain>
    </source>
</reference>
<organism evidence="3">
    <name type="scientific">Melampsora larici-populina (strain 98AG31 / pathotype 3-4-7)</name>
    <name type="common">Poplar leaf rust fungus</name>
    <dbReference type="NCBI Taxonomy" id="747676"/>
    <lineage>
        <taxon>Eukaryota</taxon>
        <taxon>Fungi</taxon>
        <taxon>Dikarya</taxon>
        <taxon>Basidiomycota</taxon>
        <taxon>Pucciniomycotina</taxon>
        <taxon>Pucciniomycetes</taxon>
        <taxon>Pucciniales</taxon>
        <taxon>Melampsoraceae</taxon>
        <taxon>Melampsora</taxon>
    </lineage>
</organism>
<dbReference type="KEGG" id="mlr:MELLADRAFT_58929"/>
<gene>
    <name evidence="2" type="ORF">MELLADRAFT_58929</name>
</gene>
<accession>F4R6F9</accession>
<dbReference type="Proteomes" id="UP000001072">
    <property type="component" value="Unassembled WGS sequence"/>
</dbReference>
<proteinExistence type="predicted"/>
<dbReference type="GeneID" id="18929255"/>